<dbReference type="Proteomes" id="UP000593573">
    <property type="component" value="Unassembled WGS sequence"/>
</dbReference>
<evidence type="ECO:0000313" key="3">
    <source>
        <dbReference type="EMBL" id="MBA0643200.1"/>
    </source>
</evidence>
<name>A0A7J8TYJ7_9ROSI</name>
<comment type="caution">
    <text evidence="3">The sequence shown here is derived from an EMBL/GenBank/DDBJ whole genome shotgun (WGS) entry which is preliminary data.</text>
</comment>
<protein>
    <submittedName>
        <fullName evidence="3">Uncharacterized protein</fullName>
    </submittedName>
</protein>
<dbReference type="AlphaFoldDB" id="A0A7J8TYJ7"/>
<feature type="compositionally biased region" description="Basic and acidic residues" evidence="1">
    <location>
        <begin position="78"/>
        <end position="100"/>
    </location>
</feature>
<feature type="compositionally biased region" description="Basic and acidic residues" evidence="1">
    <location>
        <begin position="313"/>
        <end position="324"/>
    </location>
</feature>
<dbReference type="OrthoDB" id="524326at2759"/>
<keyword evidence="2" id="KW-0732">Signal</keyword>
<reference evidence="3 4" key="1">
    <citation type="journal article" date="2019" name="Genome Biol. Evol.">
        <title>Insights into the evolution of the New World diploid cottons (Gossypium, subgenus Houzingenia) based on genome sequencing.</title>
        <authorList>
            <person name="Grover C.E."/>
            <person name="Arick M.A. 2nd"/>
            <person name="Thrash A."/>
            <person name="Conover J.L."/>
            <person name="Sanders W.S."/>
            <person name="Peterson D.G."/>
            <person name="Frelichowski J.E."/>
            <person name="Scheffler J.A."/>
            <person name="Scheffler B.E."/>
            <person name="Wendel J.F."/>
        </authorList>
    </citation>
    <scope>NUCLEOTIDE SEQUENCE [LARGE SCALE GENOMIC DNA]</scope>
    <source>
        <strain evidence="3">57</strain>
        <tissue evidence="3">Leaf</tissue>
    </source>
</reference>
<sequence length="324" mass="36024">MCTFHGTLRIAINIVFPLNFSIAQCNSLCHPVTDLRTSRNERTLFQTSRLIGMKIGTSLKREDSLEESPSGSPAISSTEDKRSQEFQDSYEKIDPDEHDNNSTFGLGDFNIKPIRTQSSQTENLFPRKRPFTFEDSVPRIPAYIGDMFHGKSSSIFADSIPSSPAYKNKVFKGKSSSIFADSVPNSPAYADNMFKGKSSSSFADSVPSTPAYADNMFKGKNSAIFAESIPSSPVYADKLFKGQTYIQENGLFQLSSLDNGYGYDWFDAQHSLARFGSTRSSRGFDHGHELPLFDDTDPFRSTGPFKTSVKSQSPREDSDKRSAF</sequence>
<feature type="region of interest" description="Disordered" evidence="1">
    <location>
        <begin position="286"/>
        <end position="324"/>
    </location>
</feature>
<dbReference type="EMBL" id="JABFAB010000003">
    <property type="protein sequence ID" value="MBA0643200.1"/>
    <property type="molecule type" value="Genomic_DNA"/>
</dbReference>
<feature type="signal peptide" evidence="2">
    <location>
        <begin position="1"/>
        <end position="23"/>
    </location>
</feature>
<keyword evidence="4" id="KW-1185">Reference proteome</keyword>
<feature type="compositionally biased region" description="Polar residues" evidence="1">
    <location>
        <begin position="67"/>
        <end position="77"/>
    </location>
</feature>
<gene>
    <name evidence="3" type="ORF">Goklo_027511</name>
</gene>
<proteinExistence type="predicted"/>
<feature type="chain" id="PRO_5029770082" evidence="2">
    <location>
        <begin position="24"/>
        <end position="324"/>
    </location>
</feature>
<accession>A0A7J8TYJ7</accession>
<evidence type="ECO:0000313" key="4">
    <source>
        <dbReference type="Proteomes" id="UP000593573"/>
    </source>
</evidence>
<evidence type="ECO:0000256" key="2">
    <source>
        <dbReference type="SAM" id="SignalP"/>
    </source>
</evidence>
<evidence type="ECO:0000256" key="1">
    <source>
        <dbReference type="SAM" id="MobiDB-lite"/>
    </source>
</evidence>
<organism evidence="3 4">
    <name type="scientific">Gossypium klotzschianum</name>
    <dbReference type="NCBI Taxonomy" id="34286"/>
    <lineage>
        <taxon>Eukaryota</taxon>
        <taxon>Viridiplantae</taxon>
        <taxon>Streptophyta</taxon>
        <taxon>Embryophyta</taxon>
        <taxon>Tracheophyta</taxon>
        <taxon>Spermatophyta</taxon>
        <taxon>Magnoliopsida</taxon>
        <taxon>eudicotyledons</taxon>
        <taxon>Gunneridae</taxon>
        <taxon>Pentapetalae</taxon>
        <taxon>rosids</taxon>
        <taxon>malvids</taxon>
        <taxon>Malvales</taxon>
        <taxon>Malvaceae</taxon>
        <taxon>Malvoideae</taxon>
        <taxon>Gossypium</taxon>
    </lineage>
</organism>
<feature type="region of interest" description="Disordered" evidence="1">
    <location>
        <begin position="60"/>
        <end position="112"/>
    </location>
</feature>